<proteinExistence type="predicted"/>
<name>T0QXM8_SAPDV</name>
<feature type="region of interest" description="Disordered" evidence="2">
    <location>
        <begin position="1117"/>
        <end position="1159"/>
    </location>
</feature>
<feature type="region of interest" description="Disordered" evidence="2">
    <location>
        <begin position="250"/>
        <end position="278"/>
    </location>
</feature>
<feature type="region of interest" description="Disordered" evidence="2">
    <location>
        <begin position="844"/>
        <end position="889"/>
    </location>
</feature>
<evidence type="ECO:0000256" key="1">
    <source>
        <dbReference type="SAM" id="Coils"/>
    </source>
</evidence>
<feature type="region of interest" description="Disordered" evidence="2">
    <location>
        <begin position="456"/>
        <end position="482"/>
    </location>
</feature>
<reference evidence="3 4" key="1">
    <citation type="submission" date="2012-04" db="EMBL/GenBank/DDBJ databases">
        <title>The Genome Sequence of Saprolegnia declina VS20.</title>
        <authorList>
            <consortium name="The Broad Institute Genome Sequencing Platform"/>
            <person name="Russ C."/>
            <person name="Nusbaum C."/>
            <person name="Tyler B."/>
            <person name="van West P."/>
            <person name="Dieguez-Uribeondo J."/>
            <person name="de Bruijn I."/>
            <person name="Tripathy S."/>
            <person name="Jiang R."/>
            <person name="Young S.K."/>
            <person name="Zeng Q."/>
            <person name="Gargeya S."/>
            <person name="Fitzgerald M."/>
            <person name="Haas B."/>
            <person name="Abouelleil A."/>
            <person name="Alvarado L."/>
            <person name="Arachchi H.M."/>
            <person name="Berlin A."/>
            <person name="Chapman S.B."/>
            <person name="Goldberg J."/>
            <person name="Griggs A."/>
            <person name="Gujja S."/>
            <person name="Hansen M."/>
            <person name="Howarth C."/>
            <person name="Imamovic A."/>
            <person name="Larimer J."/>
            <person name="McCowen C."/>
            <person name="Montmayeur A."/>
            <person name="Murphy C."/>
            <person name="Neiman D."/>
            <person name="Pearson M."/>
            <person name="Priest M."/>
            <person name="Roberts A."/>
            <person name="Saif S."/>
            <person name="Shea T."/>
            <person name="Sisk P."/>
            <person name="Sykes S."/>
            <person name="Wortman J."/>
            <person name="Nusbaum C."/>
            <person name="Birren B."/>
        </authorList>
    </citation>
    <scope>NUCLEOTIDE SEQUENCE [LARGE SCALE GENOMIC DNA]</scope>
    <source>
        <strain evidence="3 4">VS20</strain>
    </source>
</reference>
<feature type="coiled-coil region" evidence="1">
    <location>
        <begin position="401"/>
        <end position="431"/>
    </location>
</feature>
<dbReference type="InParanoid" id="T0QXM8"/>
<feature type="compositionally biased region" description="Acidic residues" evidence="2">
    <location>
        <begin position="1003"/>
        <end position="1014"/>
    </location>
</feature>
<keyword evidence="4" id="KW-1185">Reference proteome</keyword>
<evidence type="ECO:0000313" key="4">
    <source>
        <dbReference type="Proteomes" id="UP000030762"/>
    </source>
</evidence>
<feature type="region of interest" description="Disordered" evidence="2">
    <location>
        <begin position="1001"/>
        <end position="1034"/>
    </location>
</feature>
<feature type="region of interest" description="Disordered" evidence="2">
    <location>
        <begin position="1525"/>
        <end position="1572"/>
    </location>
</feature>
<dbReference type="GeneID" id="19944506"/>
<feature type="compositionally biased region" description="Low complexity" evidence="2">
    <location>
        <begin position="1069"/>
        <end position="1078"/>
    </location>
</feature>
<sequence>MDAIPETDDDSAPSPRFVTTAPRLKHETTSVVGRARMNLLATLRDHCMRHDAAHMEDDLVQLLDGFFEGPLSLAVQDRETKYLNTMTEVFRDELKERTHTIARVTEKCALLEARVAECDVVTDGLRSSLDRRSYEMDALRKAHYKEILMLRELVTRQKTDPATLRALDEAIAGLHLQRRRMDAAKSEETSPRKASVAADEPSMDDRIELLKKDLEKRKQFNFVLRQDRDKWEERTREARAELDALRKSLETKPDLPATTAPLPTTTTTSMPVAPWWTDGASGGRRERLAIDSAVSAHTVALRDVAAAMIEVMALPEVWSEVTTILTDPMETSKAAAHLSSLVQALTPEPAPDTILEVHLPPPKSAPSPPTRSASRVPCLQCNGLGIIDPATVSTTVDVHADAQLQRSLQRLQELKREVEQRQDEVTQLQAANTTLTTQQTTLTATVTELRAQLAAIPKPTRSSSKAEATTATDASRAHHSVSVQTDTVVAEALKHIEPTPTPVVVDGARTEALEALLRDQAVLVSDLQGEIYTKDDVLRTLQENVSAAEASLLKVRHASEVAQQLLRDEITVLSDTLSALREDSTVAMRDKQAALTSYLAQLSTRAMLPSTPLENAAEIDIASLIPWSDDDTQAETLARVTEAAAQQTEVEWTDLQRAFAASPLPAMPLDAARANPVESILTLQAELELQKESTQKVACVQMQRIVTLSSHLARLAGEMLTMRKRLLAQVAFWKTECEKLERGQICLLTEFNCYKTNYLVQAEVLKMRAAASESQETQWSTINDDIQEFLRTLSSHAAATPHDAWTWFTTLSNTIAAASDDTKQRSFEALVSLYHAWTAKRNEVEPPVQATNKQQRKPSQRKPEPRQSRSQSTSQNKSPRPPKQMLYPDEKKTHLARLGHTEAKLGHQRVAPVARAKTESSSASLVDTPPVAIVPSRNDPLLLECVLESSTASEVMDDDPPSSPLPMNDIAESQIVDDVFSIQQVPDAASNEVHPEAAGITDDQAEEEAPEELSTEQMARATPSQQEYDDPTKKASHFETTFIMAADNETPDVTAPLRSKAPAPPTSPAPLTSTAPLTSPGSSATLLAAPLCVLPSASIYVPSPWLPETVVTSKANASPSSKIQAQDHTLPHPTLAPFADGPPTVPPTSPPKRRSSRLPAEVKLPTSLVVALPMLTPLVVSTSPPRDKTAHETPRMLPVDSEHAHRLRDSNQLEHESVAELHTMLEIRSLQPVAASKGLAASALPSPVTTELEEQEALPETEPRLVALPPMADPHHHAKGLNYLRTLVRARRDVMSSLSVLNWSTLAAHAAVRRLQARVLEAKAHHTYHHNQRDSHWSSLLQVMQKALRTKERLRTQVLERRGQMRSHLDQTNAAILHALSSLFQDDKTVSDPLPAARGLMPLDLNLVDLGVIPPSQQIPTPHYPLHPHYPTDPYTGLMSVERVAPGEPTQRFPSRTLKFRSDPTAGDFSLLHVVKARHPRSAGPPGKAVLDTKSAVRVSAFRVSEATTTIVASDAALQDIVRSPISLETPRHPNPYRPKSTPSYRSRFSSRQTKPAPIAHPDPVTLLTKWK</sequence>
<feature type="region of interest" description="Disordered" evidence="2">
    <location>
        <begin position="1048"/>
        <end position="1078"/>
    </location>
</feature>
<feature type="compositionally biased region" description="Polar residues" evidence="2">
    <location>
        <begin position="1117"/>
        <end position="1127"/>
    </location>
</feature>
<protein>
    <submittedName>
        <fullName evidence="3">Uncharacterized protein</fullName>
    </submittedName>
</protein>
<feature type="region of interest" description="Disordered" evidence="2">
    <location>
        <begin position="178"/>
        <end position="201"/>
    </location>
</feature>
<accession>T0QXM8</accession>
<feature type="compositionally biased region" description="Polar residues" evidence="2">
    <location>
        <begin position="460"/>
        <end position="473"/>
    </location>
</feature>
<dbReference type="EMBL" id="JH767140">
    <property type="protein sequence ID" value="EQC38820.1"/>
    <property type="molecule type" value="Genomic_DNA"/>
</dbReference>
<organism evidence="3 4">
    <name type="scientific">Saprolegnia diclina (strain VS20)</name>
    <dbReference type="NCBI Taxonomy" id="1156394"/>
    <lineage>
        <taxon>Eukaryota</taxon>
        <taxon>Sar</taxon>
        <taxon>Stramenopiles</taxon>
        <taxon>Oomycota</taxon>
        <taxon>Saprolegniomycetes</taxon>
        <taxon>Saprolegniales</taxon>
        <taxon>Saprolegniaceae</taxon>
        <taxon>Saprolegnia</taxon>
    </lineage>
</organism>
<dbReference type="OMA" id="AHETPRM"/>
<dbReference type="OrthoDB" id="77297at2759"/>
<evidence type="ECO:0000313" key="3">
    <source>
        <dbReference type="EMBL" id="EQC38820.1"/>
    </source>
</evidence>
<feature type="compositionally biased region" description="Basic and acidic residues" evidence="2">
    <location>
        <begin position="179"/>
        <end position="191"/>
    </location>
</feature>
<dbReference type="eggNOG" id="ENOG502S2HI">
    <property type="taxonomic scope" value="Eukaryota"/>
</dbReference>
<dbReference type="RefSeq" id="XP_008607644.1">
    <property type="nucleotide sequence ID" value="XM_008609422.1"/>
</dbReference>
<dbReference type="VEuPathDB" id="FungiDB:SDRG_03779"/>
<keyword evidence="1" id="KW-0175">Coiled coil</keyword>
<feature type="compositionally biased region" description="Low complexity" evidence="2">
    <location>
        <begin position="255"/>
        <end position="268"/>
    </location>
</feature>
<feature type="compositionally biased region" description="Polar residues" evidence="2">
    <location>
        <begin position="868"/>
        <end position="878"/>
    </location>
</feature>
<evidence type="ECO:0000256" key="2">
    <source>
        <dbReference type="SAM" id="MobiDB-lite"/>
    </source>
</evidence>
<feature type="compositionally biased region" description="Polar residues" evidence="2">
    <location>
        <begin position="1541"/>
        <end position="1554"/>
    </location>
</feature>
<dbReference type="Proteomes" id="UP000030762">
    <property type="component" value="Unassembled WGS sequence"/>
</dbReference>
<feature type="region of interest" description="Disordered" evidence="2">
    <location>
        <begin position="902"/>
        <end position="922"/>
    </location>
</feature>
<gene>
    <name evidence="3" type="ORF">SDRG_03779</name>
</gene>